<accession>A0A4Z2JA31</accession>
<name>A0A4Z2JA31_9TELE</name>
<comment type="caution">
    <text evidence="1">The sequence shown here is derived from an EMBL/GenBank/DDBJ whole genome shotgun (WGS) entry which is preliminary data.</text>
</comment>
<dbReference type="Proteomes" id="UP000314294">
    <property type="component" value="Unassembled WGS sequence"/>
</dbReference>
<evidence type="ECO:0000313" key="1">
    <source>
        <dbReference type="EMBL" id="TNN87205.1"/>
    </source>
</evidence>
<proteinExistence type="predicted"/>
<dbReference type="OrthoDB" id="10686695at2759"/>
<protein>
    <submittedName>
        <fullName evidence="1">Uncharacterized protein</fullName>
    </submittedName>
</protein>
<organism evidence="1 2">
    <name type="scientific">Liparis tanakae</name>
    <name type="common">Tanaka's snailfish</name>
    <dbReference type="NCBI Taxonomy" id="230148"/>
    <lineage>
        <taxon>Eukaryota</taxon>
        <taxon>Metazoa</taxon>
        <taxon>Chordata</taxon>
        <taxon>Craniata</taxon>
        <taxon>Vertebrata</taxon>
        <taxon>Euteleostomi</taxon>
        <taxon>Actinopterygii</taxon>
        <taxon>Neopterygii</taxon>
        <taxon>Teleostei</taxon>
        <taxon>Neoteleostei</taxon>
        <taxon>Acanthomorphata</taxon>
        <taxon>Eupercaria</taxon>
        <taxon>Perciformes</taxon>
        <taxon>Cottioidei</taxon>
        <taxon>Cottales</taxon>
        <taxon>Liparidae</taxon>
        <taxon>Liparis</taxon>
    </lineage>
</organism>
<gene>
    <name evidence="1" type="ORF">EYF80_002407</name>
</gene>
<reference evidence="1 2" key="1">
    <citation type="submission" date="2019-03" db="EMBL/GenBank/DDBJ databases">
        <title>First draft genome of Liparis tanakae, snailfish: a comprehensive survey of snailfish specific genes.</title>
        <authorList>
            <person name="Kim W."/>
            <person name="Song I."/>
            <person name="Jeong J.-H."/>
            <person name="Kim D."/>
            <person name="Kim S."/>
            <person name="Ryu S."/>
            <person name="Song J.Y."/>
            <person name="Lee S.K."/>
        </authorList>
    </citation>
    <scope>NUCLEOTIDE SEQUENCE [LARGE SCALE GENOMIC DNA]</scope>
    <source>
        <tissue evidence="1">Muscle</tissue>
    </source>
</reference>
<sequence>MEKEKEVCTGLLRRQNETRALSVAVDSDSRARCSASSLWLWPDVLYQSPMWAVCGASCSGALPYPPSKQASIVRDCGLVASGEETGSQGGTRRAAVLANRERHQRTSLATLLLHPKPPYPPLYMCRKERGPCPHQNRATHGHIAPISIKRMAVQGTWMAQGQVSALNNCNRLLTGADGDESGRTVLPVKLVSYQLEFLANACLHTVGHRLLPRAVFRFFSFEIRYVVSLTEEEWSGLLCDATGQHAVVVCQGRARCLRAPVFTLYLPECGAPAIGVWLKHILLLIVHARALSDEQPLKVTERKRVFRHVDGKFPIARDRFHAATLLICSSVALPPAPTSRCLSLSCDHPTTGLREKSRVSASSVLPELERPLGSDFVPPVASRYIAQPRMARCGLPYSGDTLKSSNSQTAGYTFMSSEKNQLKGLSSSFSNILPAGYSWAGVFSKSLGFI</sequence>
<dbReference type="EMBL" id="SRLO01000011">
    <property type="protein sequence ID" value="TNN87205.1"/>
    <property type="molecule type" value="Genomic_DNA"/>
</dbReference>
<keyword evidence="2" id="KW-1185">Reference proteome</keyword>
<dbReference type="AlphaFoldDB" id="A0A4Z2JA31"/>
<evidence type="ECO:0000313" key="2">
    <source>
        <dbReference type="Proteomes" id="UP000314294"/>
    </source>
</evidence>